<accession>A0AA41QL96</accession>
<dbReference type="RefSeq" id="WP_281735397.1">
    <property type="nucleotide sequence ID" value="NZ_JAKETQ010000001.1"/>
</dbReference>
<dbReference type="EMBL" id="JALAZD010000001">
    <property type="protein sequence ID" value="MCI0126563.1"/>
    <property type="molecule type" value="Genomic_DNA"/>
</dbReference>
<evidence type="ECO:0000313" key="3">
    <source>
        <dbReference type="Proteomes" id="UP001156140"/>
    </source>
</evidence>
<dbReference type="PANTHER" id="PTHR43265">
    <property type="entry name" value="ESTERASE ESTD"/>
    <property type="match status" value="1"/>
</dbReference>
<name>A0AA41QL96_9HYPH</name>
<organism evidence="2 3">
    <name type="scientific">Paradevosia shaoguanensis</name>
    <dbReference type="NCBI Taxonomy" id="1335043"/>
    <lineage>
        <taxon>Bacteria</taxon>
        <taxon>Pseudomonadati</taxon>
        <taxon>Pseudomonadota</taxon>
        <taxon>Alphaproteobacteria</taxon>
        <taxon>Hyphomicrobiales</taxon>
        <taxon>Devosiaceae</taxon>
        <taxon>Paradevosia</taxon>
    </lineage>
</organism>
<feature type="signal peptide" evidence="1">
    <location>
        <begin position="1"/>
        <end position="19"/>
    </location>
</feature>
<protein>
    <submittedName>
        <fullName evidence="2">Alpha/beta hydrolase</fullName>
    </submittedName>
</protein>
<keyword evidence="1" id="KW-0732">Signal</keyword>
<proteinExistence type="predicted"/>
<evidence type="ECO:0000313" key="2">
    <source>
        <dbReference type="EMBL" id="MCI0126563.1"/>
    </source>
</evidence>
<dbReference type="PANTHER" id="PTHR43265:SF1">
    <property type="entry name" value="ESTERASE ESTD"/>
    <property type="match status" value="1"/>
</dbReference>
<sequence>MNLRPLALFVALVAVPAQAAPLQMEASRPDGSTIHWYLDRPDTDGKIGLVVLAQGSGCQSALKNQNVALVRQTFAGFAALTVDKYGVAPGDDPADPFGKGCGAEFNAHHTMTQRVEDYAQVLKSLGDARWWNGQLVLFGGSEGGDIAARLSAEVEADAVVLLSTGGGVTFGEMVRQSILGEMARLSVPREQWPQVDAAFEKARKEPMNPELWSGSSYRFWADAIDNRPADSMLRSSAQLLLIQGGIDTSTPVSAARITLDMFAAAGRCNLTYWEFPAYDHLMSDSAGGSHMADVLSQAAVWVDTRLAADAAPSCGSLPATAAVE</sequence>
<dbReference type="Gene3D" id="3.40.50.1820">
    <property type="entry name" value="alpha/beta hydrolase"/>
    <property type="match status" value="1"/>
</dbReference>
<gene>
    <name evidence="2" type="ORF">ML536_06955</name>
</gene>
<comment type="caution">
    <text evidence="2">The sequence shown here is derived from an EMBL/GenBank/DDBJ whole genome shotgun (WGS) entry which is preliminary data.</text>
</comment>
<dbReference type="InterPro" id="IPR053145">
    <property type="entry name" value="AB_hydrolase_Est10"/>
</dbReference>
<dbReference type="SUPFAM" id="SSF53474">
    <property type="entry name" value="alpha/beta-Hydrolases"/>
    <property type="match status" value="1"/>
</dbReference>
<keyword evidence="3" id="KW-1185">Reference proteome</keyword>
<evidence type="ECO:0000256" key="1">
    <source>
        <dbReference type="SAM" id="SignalP"/>
    </source>
</evidence>
<dbReference type="AlphaFoldDB" id="A0AA41QL96"/>
<feature type="chain" id="PRO_5041238894" evidence="1">
    <location>
        <begin position="20"/>
        <end position="324"/>
    </location>
</feature>
<reference evidence="2" key="1">
    <citation type="submission" date="2022-03" db="EMBL/GenBank/DDBJ databases">
        <title>The complete genome sequence of a Methyloterrigena soli.</title>
        <authorList>
            <person name="Zi Z."/>
        </authorList>
    </citation>
    <scope>NUCLEOTIDE SEQUENCE</scope>
    <source>
        <strain evidence="2">M48</strain>
    </source>
</reference>
<dbReference type="GO" id="GO:0052689">
    <property type="term" value="F:carboxylic ester hydrolase activity"/>
    <property type="evidence" value="ECO:0007669"/>
    <property type="project" value="TreeGrafter"/>
</dbReference>
<keyword evidence="2" id="KW-0378">Hydrolase</keyword>
<dbReference type="InterPro" id="IPR029058">
    <property type="entry name" value="AB_hydrolase_fold"/>
</dbReference>
<dbReference type="Proteomes" id="UP001156140">
    <property type="component" value="Unassembled WGS sequence"/>
</dbReference>